<evidence type="ECO:0000313" key="1">
    <source>
        <dbReference type="EMBL" id="GAU47567.1"/>
    </source>
</evidence>
<reference evidence="2" key="1">
    <citation type="journal article" date="2017" name="Front. Plant Sci.">
        <title>Climate Clever Clovers: New Paradigm to Reduce the Environmental Footprint of Ruminants by Breeding Low Methanogenic Forages Utilizing Haplotype Variation.</title>
        <authorList>
            <person name="Kaur P."/>
            <person name="Appels R."/>
            <person name="Bayer P.E."/>
            <person name="Keeble-Gagnere G."/>
            <person name="Wang J."/>
            <person name="Hirakawa H."/>
            <person name="Shirasawa K."/>
            <person name="Vercoe P."/>
            <person name="Stefanova K."/>
            <person name="Durmic Z."/>
            <person name="Nichols P."/>
            <person name="Revell C."/>
            <person name="Isobe S.N."/>
            <person name="Edwards D."/>
            <person name="Erskine W."/>
        </authorList>
    </citation>
    <scope>NUCLEOTIDE SEQUENCE [LARGE SCALE GENOMIC DNA]</scope>
    <source>
        <strain evidence="2">cv. Daliak</strain>
    </source>
</reference>
<dbReference type="AlphaFoldDB" id="A0A2Z6PNY5"/>
<organism evidence="1 2">
    <name type="scientific">Trifolium subterraneum</name>
    <name type="common">Subterranean clover</name>
    <dbReference type="NCBI Taxonomy" id="3900"/>
    <lineage>
        <taxon>Eukaryota</taxon>
        <taxon>Viridiplantae</taxon>
        <taxon>Streptophyta</taxon>
        <taxon>Embryophyta</taxon>
        <taxon>Tracheophyta</taxon>
        <taxon>Spermatophyta</taxon>
        <taxon>Magnoliopsida</taxon>
        <taxon>eudicotyledons</taxon>
        <taxon>Gunneridae</taxon>
        <taxon>Pentapetalae</taxon>
        <taxon>rosids</taxon>
        <taxon>fabids</taxon>
        <taxon>Fabales</taxon>
        <taxon>Fabaceae</taxon>
        <taxon>Papilionoideae</taxon>
        <taxon>50 kb inversion clade</taxon>
        <taxon>NPAAA clade</taxon>
        <taxon>Hologalegina</taxon>
        <taxon>IRL clade</taxon>
        <taxon>Trifolieae</taxon>
        <taxon>Trifolium</taxon>
    </lineage>
</organism>
<accession>A0A2Z6PNY5</accession>
<keyword evidence="2" id="KW-1185">Reference proteome</keyword>
<name>A0A2Z6PNY5_TRISU</name>
<dbReference type="EMBL" id="DF974328">
    <property type="protein sequence ID" value="GAU47567.1"/>
    <property type="molecule type" value="Genomic_DNA"/>
</dbReference>
<evidence type="ECO:0000313" key="2">
    <source>
        <dbReference type="Proteomes" id="UP000242715"/>
    </source>
</evidence>
<dbReference type="Proteomes" id="UP000242715">
    <property type="component" value="Unassembled WGS sequence"/>
</dbReference>
<gene>
    <name evidence="1" type="ORF">TSUD_389170</name>
</gene>
<proteinExistence type="predicted"/>
<protein>
    <submittedName>
        <fullName evidence="1">Uncharacterized protein</fullName>
    </submittedName>
</protein>
<sequence length="63" mass="7133">MCRIRLLMRKGGGNFSELRGVGVEITDLCCWMSLVKIGTQLAPASKFPRFHPMRPDLVLMLKI</sequence>